<sequence>MYPDRGDAVIVLGNSSHCGYTVDCVAKLLTAIVSDQHLETDELIANARLDARCQTGRWRRTLEELREQQAHQARTQPPFDAAAIFGIYRNDDTNVVLRIIADSTGVEMPDGSTIGAAVVFGNTRTAQPIPLWTFCNDTLCFLPLEEDYVRWGMCSLSRWSQFLIHLSFRELNEEARGVWWQYSHDEDALWFPRVPPDGE</sequence>
<evidence type="ECO:0000313" key="2">
    <source>
        <dbReference type="Proteomes" id="UP001174997"/>
    </source>
</evidence>
<keyword evidence="2" id="KW-1185">Reference proteome</keyword>
<reference evidence="1" key="1">
    <citation type="submission" date="2023-06" db="EMBL/GenBank/DDBJ databases">
        <title>Genome-scale phylogeny and comparative genomics of the fungal order Sordariales.</title>
        <authorList>
            <consortium name="Lawrence Berkeley National Laboratory"/>
            <person name="Hensen N."/>
            <person name="Bonometti L."/>
            <person name="Westerberg I."/>
            <person name="Brannstrom I.O."/>
            <person name="Guillou S."/>
            <person name="Cros-Aarteil S."/>
            <person name="Calhoun S."/>
            <person name="Haridas S."/>
            <person name="Kuo A."/>
            <person name="Mondo S."/>
            <person name="Pangilinan J."/>
            <person name="Riley R."/>
            <person name="Labutti K."/>
            <person name="Andreopoulos B."/>
            <person name="Lipzen A."/>
            <person name="Chen C."/>
            <person name="Yanf M."/>
            <person name="Daum C."/>
            <person name="Ng V."/>
            <person name="Clum A."/>
            <person name="Steindorff A."/>
            <person name="Ohm R."/>
            <person name="Martin F."/>
            <person name="Silar P."/>
            <person name="Natvig D."/>
            <person name="Lalanne C."/>
            <person name="Gautier V."/>
            <person name="Ament-Velasquez S.L."/>
            <person name="Kruys A."/>
            <person name="Hutchinson M.I."/>
            <person name="Powell A.J."/>
            <person name="Barry K."/>
            <person name="Miller A.N."/>
            <person name="Grigoriev I.V."/>
            <person name="Debuchy R."/>
            <person name="Gladieux P."/>
            <person name="Thoren M.H."/>
            <person name="Johannesson H."/>
        </authorList>
    </citation>
    <scope>NUCLEOTIDE SEQUENCE</scope>
    <source>
        <strain evidence="1">CBS 307.81</strain>
    </source>
</reference>
<dbReference type="Proteomes" id="UP001174997">
    <property type="component" value="Unassembled WGS sequence"/>
</dbReference>
<proteinExistence type="predicted"/>
<dbReference type="EMBL" id="JAULSY010000079">
    <property type="protein sequence ID" value="KAK0667002.1"/>
    <property type="molecule type" value="Genomic_DNA"/>
</dbReference>
<comment type="caution">
    <text evidence="1">The sequence shown here is derived from an EMBL/GenBank/DDBJ whole genome shotgun (WGS) entry which is preliminary data.</text>
</comment>
<evidence type="ECO:0000313" key="1">
    <source>
        <dbReference type="EMBL" id="KAK0667002.1"/>
    </source>
</evidence>
<dbReference type="AlphaFoldDB" id="A0AA39ZAV8"/>
<name>A0AA39ZAV8_9PEZI</name>
<feature type="non-terminal residue" evidence="1">
    <location>
        <position position="199"/>
    </location>
</feature>
<protein>
    <submittedName>
        <fullName evidence="1">Uncharacterized protein</fullName>
    </submittedName>
</protein>
<accession>A0AA39ZAV8</accession>
<organism evidence="1 2">
    <name type="scientific">Cercophora samala</name>
    <dbReference type="NCBI Taxonomy" id="330535"/>
    <lineage>
        <taxon>Eukaryota</taxon>
        <taxon>Fungi</taxon>
        <taxon>Dikarya</taxon>
        <taxon>Ascomycota</taxon>
        <taxon>Pezizomycotina</taxon>
        <taxon>Sordariomycetes</taxon>
        <taxon>Sordariomycetidae</taxon>
        <taxon>Sordariales</taxon>
        <taxon>Lasiosphaeriaceae</taxon>
        <taxon>Cercophora</taxon>
    </lineage>
</organism>
<gene>
    <name evidence="1" type="ORF">QBC41DRAFT_396889</name>
</gene>